<name>A0A5C7FA88_9BACT</name>
<reference evidence="1 2" key="1">
    <citation type="submission" date="2019-08" db="EMBL/GenBank/DDBJ databases">
        <title>Lewinella sp. strain SSH13 Genome sequencing and assembly.</title>
        <authorList>
            <person name="Kim I."/>
        </authorList>
    </citation>
    <scope>NUCLEOTIDE SEQUENCE [LARGE SCALE GENOMIC DNA]</scope>
    <source>
        <strain evidence="1 2">SSH13</strain>
    </source>
</reference>
<protein>
    <recommendedName>
        <fullName evidence="3">Nucleotidyltransferase</fullName>
    </recommendedName>
</protein>
<evidence type="ECO:0000313" key="2">
    <source>
        <dbReference type="Proteomes" id="UP000321907"/>
    </source>
</evidence>
<accession>A0A5C7FA88</accession>
<proteinExistence type="predicted"/>
<keyword evidence="2" id="KW-1185">Reference proteome</keyword>
<dbReference type="InterPro" id="IPR014942">
    <property type="entry name" value="AbiEii"/>
</dbReference>
<dbReference type="RefSeq" id="WP_147932465.1">
    <property type="nucleotide sequence ID" value="NZ_VOXD01000040.1"/>
</dbReference>
<sequence>MKYVIDSKTLAFNGRGVVELFQVMNQVCTEQETDYLVVGAFARDLLLHNIFGKKAGILTRDIDFGIVLPDWTGFQQITQRLTQKHGFEQGKFPHIFVTPDGLPTDLLPFGQVEDDRGISFPEVDHFRINMMGFSEAWDTRLQISLDNKVEFHIPTPEALILLKLMAWKDRTPNPVALKHVTDISLIIDSYFDAMTDALDVDPAFDDLYDLAGEAFEPNWYAAVAIGRKMSSMITGYPETRETILAILADIADNDKGKFFRSRMAQVLRVEDDVTNGIVKRIRDEIER</sequence>
<evidence type="ECO:0000313" key="1">
    <source>
        <dbReference type="EMBL" id="TXF86318.1"/>
    </source>
</evidence>
<organism evidence="1 2">
    <name type="scientific">Neolewinella aurantiaca</name>
    <dbReference type="NCBI Taxonomy" id="2602767"/>
    <lineage>
        <taxon>Bacteria</taxon>
        <taxon>Pseudomonadati</taxon>
        <taxon>Bacteroidota</taxon>
        <taxon>Saprospiria</taxon>
        <taxon>Saprospirales</taxon>
        <taxon>Lewinellaceae</taxon>
        <taxon>Neolewinella</taxon>
    </lineage>
</organism>
<dbReference type="EMBL" id="VOXD01000040">
    <property type="protein sequence ID" value="TXF86318.1"/>
    <property type="molecule type" value="Genomic_DNA"/>
</dbReference>
<dbReference type="Proteomes" id="UP000321907">
    <property type="component" value="Unassembled WGS sequence"/>
</dbReference>
<dbReference type="AlphaFoldDB" id="A0A5C7FA88"/>
<dbReference type="OrthoDB" id="5918411at2"/>
<gene>
    <name evidence="1" type="ORF">FUA23_19560</name>
</gene>
<evidence type="ECO:0008006" key="3">
    <source>
        <dbReference type="Google" id="ProtNLM"/>
    </source>
</evidence>
<dbReference type="Pfam" id="PF08843">
    <property type="entry name" value="AbiEii"/>
    <property type="match status" value="1"/>
</dbReference>
<comment type="caution">
    <text evidence="1">The sequence shown here is derived from an EMBL/GenBank/DDBJ whole genome shotgun (WGS) entry which is preliminary data.</text>
</comment>